<reference evidence="1 2" key="1">
    <citation type="journal article" date="2014" name="Nature">
        <title>The genome of the recently domesticated crop plant sugar beet (Beta vulgaris).</title>
        <authorList>
            <person name="Dohm J.C."/>
            <person name="Minoche A.E."/>
            <person name="Holtgrawe D."/>
            <person name="Capella-Gutierrez S."/>
            <person name="Zakrzewski F."/>
            <person name="Tafer H."/>
            <person name="Rupp O."/>
            <person name="Sorensen T.R."/>
            <person name="Stracke R."/>
            <person name="Reinhardt R."/>
            <person name="Goesmann A."/>
            <person name="Kraft T."/>
            <person name="Schulz B."/>
            <person name="Stadler P.F."/>
            <person name="Schmidt T."/>
            <person name="Gabaldon T."/>
            <person name="Lehrach H."/>
            <person name="Weisshaar B."/>
            <person name="Himmelbauer H."/>
        </authorList>
    </citation>
    <scope>NUCLEOTIDE SEQUENCE [LARGE SCALE GENOMIC DNA]</scope>
    <source>
        <tissue evidence="1">Taproot</tissue>
    </source>
</reference>
<protein>
    <submittedName>
        <fullName evidence="1">Uncharacterized protein</fullName>
    </submittedName>
</protein>
<keyword evidence="2" id="KW-1185">Reference proteome</keyword>
<dbReference type="EMBL" id="KQ112088">
    <property type="protein sequence ID" value="KMS65243.1"/>
    <property type="molecule type" value="Genomic_DNA"/>
</dbReference>
<proteinExistence type="predicted"/>
<sequence length="9" mass="1032">LGSYFLVSF</sequence>
<evidence type="ECO:0000313" key="2">
    <source>
        <dbReference type="Proteomes" id="UP000035740"/>
    </source>
</evidence>
<name>A0A0J7YQ13_BETVV</name>
<organism evidence="1 2">
    <name type="scientific">Beta vulgaris subsp. vulgaris</name>
    <name type="common">Beet</name>
    <dbReference type="NCBI Taxonomy" id="3555"/>
    <lineage>
        <taxon>Eukaryota</taxon>
        <taxon>Viridiplantae</taxon>
        <taxon>Streptophyta</taxon>
        <taxon>Embryophyta</taxon>
        <taxon>Tracheophyta</taxon>
        <taxon>Spermatophyta</taxon>
        <taxon>Magnoliopsida</taxon>
        <taxon>eudicotyledons</taxon>
        <taxon>Gunneridae</taxon>
        <taxon>Pentapetalae</taxon>
        <taxon>Caryophyllales</taxon>
        <taxon>Chenopodiaceae</taxon>
        <taxon>Betoideae</taxon>
        <taxon>Beta</taxon>
    </lineage>
</organism>
<feature type="non-terminal residue" evidence="1">
    <location>
        <position position="1"/>
    </location>
</feature>
<accession>A0A0J7YQ13</accession>
<evidence type="ECO:0000313" key="1">
    <source>
        <dbReference type="EMBL" id="KMS65243.1"/>
    </source>
</evidence>
<dbReference type="Proteomes" id="UP000035740">
    <property type="component" value="Unassembled WGS sequence"/>
</dbReference>
<gene>
    <name evidence="1" type="ORF">BVRB_037950</name>
</gene>